<dbReference type="PANTHER" id="PTHR43215">
    <property type="entry name" value="RADIAL SPOKE HEAD 1 HOMOLOG"/>
    <property type="match status" value="1"/>
</dbReference>
<proteinExistence type="predicted"/>
<feature type="chain" id="PRO_5046296791" description="MORN repeat-containing protein" evidence="2">
    <location>
        <begin position="22"/>
        <end position="295"/>
    </location>
</feature>
<evidence type="ECO:0008006" key="5">
    <source>
        <dbReference type="Google" id="ProtNLM"/>
    </source>
</evidence>
<comment type="caution">
    <text evidence="3">The sequence shown here is derived from an EMBL/GenBank/DDBJ whole genome shotgun (WGS) entry which is preliminary data.</text>
</comment>
<dbReference type="EMBL" id="BAABGZ010000010">
    <property type="protein sequence ID" value="GAA4350055.1"/>
    <property type="molecule type" value="Genomic_DNA"/>
</dbReference>
<evidence type="ECO:0000313" key="3">
    <source>
        <dbReference type="EMBL" id="GAA4350055.1"/>
    </source>
</evidence>
<dbReference type="Proteomes" id="UP001501153">
    <property type="component" value="Unassembled WGS sequence"/>
</dbReference>
<protein>
    <recommendedName>
        <fullName evidence="5">MORN repeat-containing protein</fullName>
    </recommendedName>
</protein>
<dbReference type="RefSeq" id="WP_345233934.1">
    <property type="nucleotide sequence ID" value="NZ_BAABGZ010000010.1"/>
</dbReference>
<keyword evidence="4" id="KW-1185">Reference proteome</keyword>
<evidence type="ECO:0000256" key="1">
    <source>
        <dbReference type="ARBA" id="ARBA00022737"/>
    </source>
</evidence>
<name>A0ABP8I2J2_9BACT</name>
<feature type="signal peptide" evidence="2">
    <location>
        <begin position="1"/>
        <end position="21"/>
    </location>
</feature>
<evidence type="ECO:0000313" key="4">
    <source>
        <dbReference type="Proteomes" id="UP001501153"/>
    </source>
</evidence>
<dbReference type="SMART" id="SM00698">
    <property type="entry name" value="MORN"/>
    <property type="match status" value="3"/>
</dbReference>
<keyword evidence="2" id="KW-0732">Signal</keyword>
<dbReference type="PANTHER" id="PTHR43215:SF14">
    <property type="entry name" value="RADIAL SPOKE HEAD 1 HOMOLOG"/>
    <property type="match status" value="1"/>
</dbReference>
<accession>A0ABP8I2J2</accession>
<dbReference type="Gene3D" id="2.20.110.10">
    <property type="entry name" value="Histone H3 K4-specific methyltransferase SET7/9 N-terminal domain"/>
    <property type="match status" value="2"/>
</dbReference>
<reference evidence="4" key="1">
    <citation type="journal article" date="2019" name="Int. J. Syst. Evol. Microbiol.">
        <title>The Global Catalogue of Microorganisms (GCM) 10K type strain sequencing project: providing services to taxonomists for standard genome sequencing and annotation.</title>
        <authorList>
            <consortium name="The Broad Institute Genomics Platform"/>
            <consortium name="The Broad Institute Genome Sequencing Center for Infectious Disease"/>
            <person name="Wu L."/>
            <person name="Ma J."/>
        </authorList>
    </citation>
    <scope>NUCLEOTIDE SEQUENCE [LARGE SCALE GENOMIC DNA]</scope>
    <source>
        <strain evidence="4">JCM 17923</strain>
    </source>
</reference>
<dbReference type="InterPro" id="IPR003409">
    <property type="entry name" value="MORN"/>
</dbReference>
<sequence length="295" mass="31512">MKHLGLLLACSLTALGLGAQAQCLKGDCQNGQGTFDFGYATYTGQFKNGKPEGQGTMDYGGGESFRGAFVNGQEHGAGTFTKNGQQTAVYYKSGQRQSTAPPVAVGGNIRVEGCQSGDCYNGRGVQLQASGARYEGQFRNGQAEGQGTVTFPSGQHFSGTFAYGHPHEGTFTYADGIKYVGTYDDAGRELNGYYVNHNGTRVETRSGRVVMPPAPKVWVQTQEKCSACEGKGSVAQVGKPHSYTIGGTYTTDGYNNRRWIQEPQTYTSKGLTTYWPCSKCGGKGSVAGQKLQELK</sequence>
<dbReference type="SUPFAM" id="SSF82185">
    <property type="entry name" value="Histone H3 K4-specific methyltransferase SET7/9 N-terminal domain"/>
    <property type="match status" value="2"/>
</dbReference>
<organism evidence="3 4">
    <name type="scientific">Hymenobacter saemangeumensis</name>
    <dbReference type="NCBI Taxonomy" id="1084522"/>
    <lineage>
        <taxon>Bacteria</taxon>
        <taxon>Pseudomonadati</taxon>
        <taxon>Bacteroidota</taxon>
        <taxon>Cytophagia</taxon>
        <taxon>Cytophagales</taxon>
        <taxon>Hymenobacteraceae</taxon>
        <taxon>Hymenobacter</taxon>
    </lineage>
</organism>
<gene>
    <name evidence="3" type="ORF">GCM10023185_07370</name>
</gene>
<keyword evidence="1" id="KW-0677">Repeat</keyword>
<dbReference type="Pfam" id="PF02493">
    <property type="entry name" value="MORN"/>
    <property type="match status" value="3"/>
</dbReference>
<evidence type="ECO:0000256" key="2">
    <source>
        <dbReference type="SAM" id="SignalP"/>
    </source>
</evidence>